<evidence type="ECO:0000256" key="5">
    <source>
        <dbReference type="ARBA" id="ARBA00023136"/>
    </source>
</evidence>
<dbReference type="Pfam" id="PF03706">
    <property type="entry name" value="LPG_synthase_TM"/>
    <property type="match status" value="1"/>
</dbReference>
<dbReference type="EMBL" id="SRPF01000001">
    <property type="protein sequence ID" value="TGN41495.1"/>
    <property type="molecule type" value="Genomic_DNA"/>
</dbReference>
<name>A0A4Z1BTQ5_9GAMM</name>
<sequence length="318" mass="34234">MPETQGLRFRMPPALRWALTAFVLIILVWVLDTERLIEELSRFSVMAVGMALLVSIAQVALSAWRWRFTARCLGLELPMRAAVREYYLATFLNQCLPGGVLGDVNRALRHGSGSDQRAAALHGVMIERLSGQLAMFVVALCAGVWLAANHPQFRLPDHQWGNGMGGGLLLAFAAVTLALVFGRRLWRRLQNYLSALGRDIYRGLLSPRVFPLQIGSSLLVVASYLAVFWLLASSADDALTITGTLTLLALCSLLLLAMVIPLTVAGWGVREGAAAVLWPLAGLPAEQGVALSVGYGLAVLLSSLPGSLFVFSRPSGAG</sequence>
<feature type="transmembrane region" description="Helical" evidence="6">
    <location>
        <begin position="129"/>
        <end position="148"/>
    </location>
</feature>
<keyword evidence="5 6" id="KW-0472">Membrane</keyword>
<proteinExistence type="predicted"/>
<dbReference type="Proteomes" id="UP000298325">
    <property type="component" value="Unassembled WGS sequence"/>
</dbReference>
<feature type="transmembrane region" description="Helical" evidence="6">
    <location>
        <begin position="244"/>
        <end position="269"/>
    </location>
</feature>
<gene>
    <name evidence="7" type="ORF">E5Q11_02880</name>
</gene>
<evidence type="ECO:0000313" key="8">
    <source>
        <dbReference type="Proteomes" id="UP000298325"/>
    </source>
</evidence>
<evidence type="ECO:0000256" key="4">
    <source>
        <dbReference type="ARBA" id="ARBA00022989"/>
    </source>
</evidence>
<keyword evidence="2" id="KW-1003">Cell membrane</keyword>
<reference evidence="7 8" key="1">
    <citation type="submission" date="2019-04" db="EMBL/GenBank/DDBJ databases">
        <authorList>
            <person name="Park S."/>
            <person name="Yoon J.-H."/>
        </authorList>
    </citation>
    <scope>NUCLEOTIDE SEQUENCE [LARGE SCALE GENOMIC DNA]</scope>
    <source>
        <strain evidence="7 8">HJM-18</strain>
    </source>
</reference>
<evidence type="ECO:0000313" key="7">
    <source>
        <dbReference type="EMBL" id="TGN41495.1"/>
    </source>
</evidence>
<feature type="transmembrane region" description="Helical" evidence="6">
    <location>
        <begin position="209"/>
        <end position="232"/>
    </location>
</feature>
<feature type="transmembrane region" description="Helical" evidence="6">
    <location>
        <begin position="14"/>
        <end position="31"/>
    </location>
</feature>
<protein>
    <submittedName>
        <fullName evidence="7">Flippase-like domain-containing protein</fullName>
    </submittedName>
</protein>
<feature type="transmembrane region" description="Helical" evidence="6">
    <location>
        <begin position="289"/>
        <end position="311"/>
    </location>
</feature>
<evidence type="ECO:0000256" key="1">
    <source>
        <dbReference type="ARBA" id="ARBA00004651"/>
    </source>
</evidence>
<dbReference type="PANTHER" id="PTHR40277:SF1">
    <property type="entry name" value="BLL5419 PROTEIN"/>
    <property type="match status" value="1"/>
</dbReference>
<keyword evidence="4 6" id="KW-1133">Transmembrane helix</keyword>
<keyword evidence="8" id="KW-1185">Reference proteome</keyword>
<dbReference type="OrthoDB" id="9126302at2"/>
<dbReference type="InterPro" id="IPR022791">
    <property type="entry name" value="L-PG_synthase/AglD"/>
</dbReference>
<feature type="transmembrane region" description="Helical" evidence="6">
    <location>
        <begin position="43"/>
        <end position="66"/>
    </location>
</feature>
<evidence type="ECO:0000256" key="6">
    <source>
        <dbReference type="SAM" id="Phobius"/>
    </source>
</evidence>
<dbReference type="RefSeq" id="WP_135801879.1">
    <property type="nucleotide sequence ID" value="NZ_SRPF01000001.1"/>
</dbReference>
<evidence type="ECO:0000256" key="2">
    <source>
        <dbReference type="ARBA" id="ARBA00022475"/>
    </source>
</evidence>
<dbReference type="GO" id="GO:0005886">
    <property type="term" value="C:plasma membrane"/>
    <property type="evidence" value="ECO:0007669"/>
    <property type="project" value="UniProtKB-SubCell"/>
</dbReference>
<dbReference type="PANTHER" id="PTHR40277">
    <property type="entry name" value="BLL5419 PROTEIN"/>
    <property type="match status" value="1"/>
</dbReference>
<comment type="subcellular location">
    <subcellularLocation>
        <location evidence="1">Cell membrane</location>
        <topology evidence="1">Multi-pass membrane protein</topology>
    </subcellularLocation>
</comment>
<comment type="caution">
    <text evidence="7">The sequence shown here is derived from an EMBL/GenBank/DDBJ whole genome shotgun (WGS) entry which is preliminary data.</text>
</comment>
<dbReference type="AlphaFoldDB" id="A0A4Z1BTQ5"/>
<keyword evidence="3 6" id="KW-0812">Transmembrane</keyword>
<organism evidence="7 8">
    <name type="scientific">Marinobacter confluentis</name>
    <dbReference type="NCBI Taxonomy" id="1697557"/>
    <lineage>
        <taxon>Bacteria</taxon>
        <taxon>Pseudomonadati</taxon>
        <taxon>Pseudomonadota</taxon>
        <taxon>Gammaproteobacteria</taxon>
        <taxon>Pseudomonadales</taxon>
        <taxon>Marinobacteraceae</taxon>
        <taxon>Marinobacter</taxon>
    </lineage>
</organism>
<accession>A0A4Z1BTQ5</accession>
<feature type="transmembrane region" description="Helical" evidence="6">
    <location>
        <begin position="160"/>
        <end position="181"/>
    </location>
</feature>
<evidence type="ECO:0000256" key="3">
    <source>
        <dbReference type="ARBA" id="ARBA00022692"/>
    </source>
</evidence>